<evidence type="ECO:0000256" key="8">
    <source>
        <dbReference type="ARBA" id="ARBA00023128"/>
    </source>
</evidence>
<keyword evidence="4 11" id="KW-0808">Transferase</keyword>
<evidence type="ECO:0000256" key="4">
    <source>
        <dbReference type="ARBA" id="ARBA00022679"/>
    </source>
</evidence>
<protein>
    <recommendedName>
        <fullName evidence="9">NOL1/NOP2/Sun domain family member 4</fullName>
    </recommendedName>
</protein>
<dbReference type="KEGG" id="goe:100904911"/>
<keyword evidence="7" id="KW-0809">Transit peptide</keyword>
<dbReference type="PANTHER" id="PTHR22808:SF3">
    <property type="entry name" value="5-METHYLCYTOSINE RRNA METHYLTRANSFERASE NSUN4"/>
    <property type="match status" value="1"/>
</dbReference>
<keyword evidence="3 11" id="KW-0489">Methyltransferase</keyword>
<dbReference type="GeneID" id="100904911"/>
<evidence type="ECO:0000256" key="3">
    <source>
        <dbReference type="ARBA" id="ARBA00022603"/>
    </source>
</evidence>
<dbReference type="InterPro" id="IPR029063">
    <property type="entry name" value="SAM-dependent_MTases_sf"/>
</dbReference>
<sequence>MAALLRLRWAKLHDGSLVRESLKLAVAHKSKLAVKKLPPDFALEHFDAFYPRVFGATEWRSIRLALLSQKKYCAVINPFAESSELHESMKNLGAERIVAAPPASKGYEEPEVNKAEIPKHIPMIEEQLPQEFLDSSRVIKKGHSEPLLSFVPATEMVYQEDVVHEEDYFNFLKPEAEIMMKTHKPIPFPPLSVYVYPACCVWDFPPPQENGTGIFNYYLMDAASLFPVMALDIQEGDNFADFCAAPGGKTLAVAFLEKTGSHLCTDESPSRVQRLRRSITSYLPEELRKSIAVKHIDMTRMSDDILYDKILVDVPCTNDRHSLFEEDNNIFRGTRIQERLHLPQTQSAILKQALRKLRVGGALVYSTCSLSPIQNDSVVHMSVQSFKTMKFVVTNLGPSFEPLRTYFQLHKCRYGQLVLPYLPNNFGPMYISRIDRIQ</sequence>
<keyword evidence="13" id="KW-1185">Reference proteome</keyword>
<feature type="binding site" evidence="11">
    <location>
        <position position="297"/>
    </location>
    <ligand>
        <name>S-adenosyl-L-methionine</name>
        <dbReference type="ChEBI" id="CHEBI:59789"/>
    </ligand>
</feature>
<dbReference type="Proteomes" id="UP000694867">
    <property type="component" value="Unplaced"/>
</dbReference>
<dbReference type="Gene3D" id="6.20.240.40">
    <property type="match status" value="1"/>
</dbReference>
<dbReference type="GO" id="GO:0005762">
    <property type="term" value="C:mitochondrial large ribosomal subunit"/>
    <property type="evidence" value="ECO:0007669"/>
    <property type="project" value="TreeGrafter"/>
</dbReference>
<dbReference type="RefSeq" id="XP_003745251.1">
    <property type="nucleotide sequence ID" value="XM_003745203.2"/>
</dbReference>
<evidence type="ECO:0000256" key="2">
    <source>
        <dbReference type="ARBA" id="ARBA00022552"/>
    </source>
</evidence>
<dbReference type="PANTHER" id="PTHR22808">
    <property type="entry name" value="NCL1 YEAST -RELATED NOL1/NOP2/FMU SUN DOMAIN-CONTAINING"/>
    <property type="match status" value="1"/>
</dbReference>
<dbReference type="CDD" id="cd02440">
    <property type="entry name" value="AdoMet_MTases"/>
    <property type="match status" value="1"/>
</dbReference>
<evidence type="ECO:0000313" key="13">
    <source>
        <dbReference type="Proteomes" id="UP000694867"/>
    </source>
</evidence>
<comment type="subcellular location">
    <subcellularLocation>
        <location evidence="1">Mitochondrion</location>
    </subcellularLocation>
</comment>
<feature type="binding site" evidence="11">
    <location>
        <position position="266"/>
    </location>
    <ligand>
        <name>S-adenosyl-L-methionine</name>
        <dbReference type="ChEBI" id="CHEBI:59789"/>
    </ligand>
</feature>
<evidence type="ECO:0000256" key="7">
    <source>
        <dbReference type="ARBA" id="ARBA00022946"/>
    </source>
</evidence>
<gene>
    <name evidence="14" type="primary">LOC100904911</name>
</gene>
<feature type="binding site" evidence="11">
    <location>
        <position position="313"/>
    </location>
    <ligand>
        <name>S-adenosyl-L-methionine</name>
        <dbReference type="ChEBI" id="CHEBI:59789"/>
    </ligand>
</feature>
<keyword evidence="6 11" id="KW-0694">RNA-binding</keyword>
<evidence type="ECO:0000256" key="11">
    <source>
        <dbReference type="PROSITE-ProRule" id="PRU01023"/>
    </source>
</evidence>
<dbReference type="Gene3D" id="3.40.50.150">
    <property type="entry name" value="Vaccinia Virus protein VP39"/>
    <property type="match status" value="1"/>
</dbReference>
<evidence type="ECO:0000256" key="5">
    <source>
        <dbReference type="ARBA" id="ARBA00022691"/>
    </source>
</evidence>
<dbReference type="Pfam" id="PF01189">
    <property type="entry name" value="Methyltr_RsmB-F"/>
    <property type="match status" value="1"/>
</dbReference>
<dbReference type="SUPFAM" id="SSF53335">
    <property type="entry name" value="S-adenosyl-L-methionine-dependent methyltransferases"/>
    <property type="match status" value="1"/>
</dbReference>
<evidence type="ECO:0000256" key="10">
    <source>
        <dbReference type="ARBA" id="ARBA00049302"/>
    </source>
</evidence>
<dbReference type="GO" id="GO:0031167">
    <property type="term" value="P:rRNA methylation"/>
    <property type="evidence" value="ECO:0007669"/>
    <property type="project" value="TreeGrafter"/>
</dbReference>
<keyword evidence="5 11" id="KW-0949">S-adenosyl-L-methionine</keyword>
<name>A0AAJ6QVG6_9ACAR</name>
<dbReference type="PROSITE" id="PS51686">
    <property type="entry name" value="SAM_MT_RSMB_NOP"/>
    <property type="match status" value="1"/>
</dbReference>
<feature type="domain" description="SAM-dependent MTase RsmB/NOP-type" evidence="12">
    <location>
        <begin position="138"/>
        <end position="437"/>
    </location>
</feature>
<proteinExistence type="inferred from homology"/>
<dbReference type="PRINTS" id="PR02008">
    <property type="entry name" value="RCMTFAMILY"/>
</dbReference>
<feature type="binding site" evidence="11">
    <location>
        <begin position="243"/>
        <end position="249"/>
    </location>
    <ligand>
        <name>S-adenosyl-L-methionine</name>
        <dbReference type="ChEBI" id="CHEBI:59789"/>
    </ligand>
</feature>
<comment type="similarity">
    <text evidence="11">Belongs to the class I-like SAM-binding methyltransferase superfamily. RsmB/NOP family.</text>
</comment>
<keyword evidence="8" id="KW-0496">Mitochondrion</keyword>
<keyword evidence="2" id="KW-0698">rRNA processing</keyword>
<evidence type="ECO:0000256" key="9">
    <source>
        <dbReference type="ARBA" id="ARBA00042050"/>
    </source>
</evidence>
<dbReference type="AlphaFoldDB" id="A0AAJ6QVG6"/>
<dbReference type="InterPro" id="IPR049560">
    <property type="entry name" value="MeTrfase_RsmB-F_NOP2_cat"/>
</dbReference>
<evidence type="ECO:0000313" key="14">
    <source>
        <dbReference type="RefSeq" id="XP_003745251.1"/>
    </source>
</evidence>
<accession>A0AAJ6QVG6</accession>
<reference evidence="14" key="1">
    <citation type="submission" date="2025-08" db="UniProtKB">
        <authorList>
            <consortium name="RefSeq"/>
        </authorList>
    </citation>
    <scope>IDENTIFICATION</scope>
</reference>
<feature type="active site" description="Nucleophile" evidence="11">
    <location>
        <position position="368"/>
    </location>
</feature>
<dbReference type="InterPro" id="IPR001678">
    <property type="entry name" value="MeTrfase_RsmB-F_NOP2_dom"/>
</dbReference>
<evidence type="ECO:0000256" key="6">
    <source>
        <dbReference type="ARBA" id="ARBA00022884"/>
    </source>
</evidence>
<dbReference type="InterPro" id="IPR023267">
    <property type="entry name" value="RCMT"/>
</dbReference>
<comment type="catalytic activity">
    <reaction evidence="10">
        <text>a cytidine in rRNA + S-adenosyl-L-methionine = a 5-methylcytidine in rRNA + S-adenosyl-L-homocysteine + H(+)</text>
        <dbReference type="Rhea" id="RHEA:61484"/>
        <dbReference type="Rhea" id="RHEA-COMP:15836"/>
        <dbReference type="Rhea" id="RHEA-COMP:15837"/>
        <dbReference type="ChEBI" id="CHEBI:15378"/>
        <dbReference type="ChEBI" id="CHEBI:57856"/>
        <dbReference type="ChEBI" id="CHEBI:59789"/>
        <dbReference type="ChEBI" id="CHEBI:74483"/>
        <dbReference type="ChEBI" id="CHEBI:82748"/>
    </reaction>
</comment>
<evidence type="ECO:0000256" key="1">
    <source>
        <dbReference type="ARBA" id="ARBA00004173"/>
    </source>
</evidence>
<dbReference type="GO" id="GO:0008173">
    <property type="term" value="F:RNA methyltransferase activity"/>
    <property type="evidence" value="ECO:0007669"/>
    <property type="project" value="InterPro"/>
</dbReference>
<dbReference type="GO" id="GO:0003723">
    <property type="term" value="F:RNA binding"/>
    <property type="evidence" value="ECO:0007669"/>
    <property type="project" value="UniProtKB-UniRule"/>
</dbReference>
<evidence type="ECO:0000259" key="12">
    <source>
        <dbReference type="PROSITE" id="PS51686"/>
    </source>
</evidence>
<organism evidence="13 14">
    <name type="scientific">Galendromus occidentalis</name>
    <name type="common">western predatory mite</name>
    <dbReference type="NCBI Taxonomy" id="34638"/>
    <lineage>
        <taxon>Eukaryota</taxon>
        <taxon>Metazoa</taxon>
        <taxon>Ecdysozoa</taxon>
        <taxon>Arthropoda</taxon>
        <taxon>Chelicerata</taxon>
        <taxon>Arachnida</taxon>
        <taxon>Acari</taxon>
        <taxon>Parasitiformes</taxon>
        <taxon>Mesostigmata</taxon>
        <taxon>Gamasina</taxon>
        <taxon>Phytoseioidea</taxon>
        <taxon>Phytoseiidae</taxon>
        <taxon>Typhlodrominae</taxon>
        <taxon>Galendromus</taxon>
    </lineage>
</organism>